<dbReference type="PANTHER" id="PTHR46035">
    <property type="entry name" value="TETRATRICOPEPTIDE REPEAT PROTEIN 4"/>
    <property type="match status" value="1"/>
</dbReference>
<evidence type="ECO:0000256" key="3">
    <source>
        <dbReference type="ARBA" id="ARBA00023602"/>
    </source>
</evidence>
<dbReference type="PROSITE" id="PS50005">
    <property type="entry name" value="TPR"/>
    <property type="match status" value="1"/>
</dbReference>
<comment type="similarity">
    <text evidence="3">Belongs to the TTC4 family.</text>
</comment>
<evidence type="ECO:0000259" key="6">
    <source>
        <dbReference type="Pfam" id="PF18972"/>
    </source>
</evidence>
<keyword evidence="2 4" id="KW-0802">TPR repeat</keyword>
<organism evidence="7 8">
    <name type="scientific">Moniliophthora roreri</name>
    <name type="common">Frosty pod rot fungus</name>
    <name type="synonym">Monilia roreri</name>
    <dbReference type="NCBI Taxonomy" id="221103"/>
    <lineage>
        <taxon>Eukaryota</taxon>
        <taxon>Fungi</taxon>
        <taxon>Dikarya</taxon>
        <taxon>Basidiomycota</taxon>
        <taxon>Agaricomycotina</taxon>
        <taxon>Agaricomycetes</taxon>
        <taxon>Agaricomycetidae</taxon>
        <taxon>Agaricales</taxon>
        <taxon>Marasmiineae</taxon>
        <taxon>Marasmiaceae</taxon>
        <taxon>Moniliophthora</taxon>
    </lineage>
</organism>
<dbReference type="InterPro" id="IPR019734">
    <property type="entry name" value="TPR_rpt"/>
</dbReference>
<protein>
    <submittedName>
        <fullName evidence="7">Putative 40S ribosomal protein S7</fullName>
    </submittedName>
</protein>
<name>A0A0W0FKX5_MONRR</name>
<reference evidence="7 8" key="1">
    <citation type="submission" date="2015-12" db="EMBL/GenBank/DDBJ databases">
        <title>Draft genome sequence of Moniliophthora roreri, the causal agent of frosty pod rot of cacao.</title>
        <authorList>
            <person name="Aime M.C."/>
            <person name="Diaz-Valderrama J.R."/>
            <person name="Kijpornyongpan T."/>
            <person name="Phillips-Mora W."/>
        </authorList>
    </citation>
    <scope>NUCLEOTIDE SEQUENCE [LARGE SCALE GENOMIC DNA]</scope>
    <source>
        <strain evidence="7 8">MCA 2952</strain>
    </source>
</reference>
<dbReference type="CDD" id="cd21377">
    <property type="entry name" value="CTWD_Cns1-like"/>
    <property type="match status" value="1"/>
</dbReference>
<dbReference type="AlphaFoldDB" id="A0A0W0FKX5"/>
<dbReference type="Gene3D" id="1.25.40.10">
    <property type="entry name" value="Tetratricopeptide repeat domain"/>
    <property type="match status" value="1"/>
</dbReference>
<feature type="repeat" description="TPR" evidence="4">
    <location>
        <begin position="56"/>
        <end position="89"/>
    </location>
</feature>
<evidence type="ECO:0000313" key="7">
    <source>
        <dbReference type="EMBL" id="KTB36963.1"/>
    </source>
</evidence>
<dbReference type="GO" id="GO:0005829">
    <property type="term" value="C:cytosol"/>
    <property type="evidence" value="ECO:0007669"/>
    <property type="project" value="TreeGrafter"/>
</dbReference>
<feature type="domain" description="Cns1/TTC4 wheel" evidence="6">
    <location>
        <begin position="247"/>
        <end position="373"/>
    </location>
</feature>
<evidence type="ECO:0000256" key="5">
    <source>
        <dbReference type="SAM" id="MobiDB-lite"/>
    </source>
</evidence>
<evidence type="ECO:0000313" key="8">
    <source>
        <dbReference type="Proteomes" id="UP000054988"/>
    </source>
</evidence>
<comment type="caution">
    <text evidence="7">The sequence shown here is derived from an EMBL/GenBank/DDBJ whole genome shotgun (WGS) entry which is preliminary data.</text>
</comment>
<evidence type="ECO:0000256" key="2">
    <source>
        <dbReference type="ARBA" id="ARBA00022803"/>
    </source>
</evidence>
<dbReference type="GO" id="GO:0005634">
    <property type="term" value="C:nucleus"/>
    <property type="evidence" value="ECO:0007669"/>
    <property type="project" value="TreeGrafter"/>
</dbReference>
<dbReference type="SUPFAM" id="SSF48452">
    <property type="entry name" value="TPR-like"/>
    <property type="match status" value="1"/>
</dbReference>
<keyword evidence="1" id="KW-0677">Repeat</keyword>
<accession>A0A0W0FKX5</accession>
<dbReference type="Proteomes" id="UP000054988">
    <property type="component" value="Unassembled WGS sequence"/>
</dbReference>
<dbReference type="GO" id="GO:0051879">
    <property type="term" value="F:Hsp90 protein binding"/>
    <property type="evidence" value="ECO:0007669"/>
    <property type="project" value="InterPro"/>
</dbReference>
<dbReference type="InterPro" id="IPR044059">
    <property type="entry name" value="Csn1/TTC4_wheel"/>
</dbReference>
<dbReference type="GO" id="GO:0030544">
    <property type="term" value="F:Hsp70 protein binding"/>
    <property type="evidence" value="ECO:0007669"/>
    <property type="project" value="TreeGrafter"/>
</dbReference>
<dbReference type="EMBL" id="LATX01001871">
    <property type="protein sequence ID" value="KTB36963.1"/>
    <property type="molecule type" value="Genomic_DNA"/>
</dbReference>
<keyword evidence="7" id="KW-0689">Ribosomal protein</keyword>
<dbReference type="GO" id="GO:0006457">
    <property type="term" value="P:protein folding"/>
    <property type="evidence" value="ECO:0007669"/>
    <property type="project" value="TreeGrafter"/>
</dbReference>
<dbReference type="InterPro" id="IPR011990">
    <property type="entry name" value="TPR-like_helical_dom_sf"/>
</dbReference>
<dbReference type="Pfam" id="PF18972">
    <property type="entry name" value="Wheel"/>
    <property type="match status" value="1"/>
</dbReference>
<evidence type="ECO:0000256" key="4">
    <source>
        <dbReference type="PROSITE-ProRule" id="PRU00339"/>
    </source>
</evidence>
<dbReference type="GO" id="GO:0005840">
    <property type="term" value="C:ribosome"/>
    <property type="evidence" value="ECO:0007669"/>
    <property type="project" value="UniProtKB-KW"/>
</dbReference>
<proteinExistence type="inferred from homology"/>
<evidence type="ECO:0000256" key="1">
    <source>
        <dbReference type="ARBA" id="ARBA00022737"/>
    </source>
</evidence>
<dbReference type="SMART" id="SM00028">
    <property type="entry name" value="TPR"/>
    <property type="match status" value="2"/>
</dbReference>
<gene>
    <name evidence="7" type="ORF">WG66_10419</name>
</gene>
<feature type="region of interest" description="Disordered" evidence="5">
    <location>
        <begin position="190"/>
        <end position="210"/>
    </location>
</feature>
<keyword evidence="7" id="KW-0687">Ribonucleoprotein</keyword>
<dbReference type="eggNOG" id="KOG0551">
    <property type="taxonomic scope" value="Eukaryota"/>
</dbReference>
<dbReference type="PANTHER" id="PTHR46035:SF1">
    <property type="entry name" value="TETRATRICOPEPTIDE REPEAT PROTEIN 4"/>
    <property type="match status" value="1"/>
</dbReference>
<sequence>MAEGPQPVDSQTLQEKLDELDNIPLFMKSLPEDEADNPTIAALQSLAHEGPPDEVAQNFKEHGNEYFKGKRYREAISFYTQGIDANPPDPTLKEALYCNRAAASLGLSVYWLPFSPPPSLLMRKPENYGSALRDCAEAIKVNSKSPKGHYRSAQALIELERWEEALDCCTRALSHDSKSDIKVLLEKATKKKEEGERKEKEKQERLEKEKVQERMLRMALRSRNIMLPPLLRNSPNTKPDDYPHFDPEDPTYQTLIIPVYFEYPEHGTFDVIPQYVEDTPFALHLGEMFPPKVPSPGWDKQGKYVNGNLVVYASTKRKRLLKVGKNMSLRDVCNAAKAKEGDKEPDGLELTDGHLTVAVVSKGEYEKRWVEDFKKVRES</sequence>